<proteinExistence type="predicted"/>
<protein>
    <submittedName>
        <fullName evidence="2">Uncharacterized protein</fullName>
    </submittedName>
</protein>
<evidence type="ECO:0000313" key="3">
    <source>
        <dbReference type="Proteomes" id="UP001283341"/>
    </source>
</evidence>
<dbReference type="Proteomes" id="UP001283341">
    <property type="component" value="Unassembled WGS sequence"/>
</dbReference>
<comment type="caution">
    <text evidence="2">The sequence shown here is derived from an EMBL/GenBank/DDBJ whole genome shotgun (WGS) entry which is preliminary data.</text>
</comment>
<gene>
    <name evidence="2" type="ORF">B0H66DRAFT_594808</name>
</gene>
<accession>A0AAE0M0U7</accession>
<feature type="region of interest" description="Disordered" evidence="1">
    <location>
        <begin position="266"/>
        <end position="296"/>
    </location>
</feature>
<sequence>MRRGAFRASARNGIPAQPFRLHLGPNIISGEPLRPLLLVKRKDTNAFGSQDWIWSALWNPRRSVQSKIRVSLLGFSHHTGPKLYLRSRGFPEIPNPQVLDICHSSQRHRYRASYGYRVAQQADASRSLSAPRVPRDQLPSLSHLTRPLTVRAVLPHTSTSCSGISSSFLTRFLTTASLTFPSCRHPLTPRSACPTCPAVILQGQTIAWVPAKGKSYQQPTARCLRVHSPCLVKGVLQMRERDMQFRTISHLHQTLLTNRLQAAGPVQTPQTKLQSWPRGRGSPNAPRRLGSIGCGE</sequence>
<evidence type="ECO:0000313" key="2">
    <source>
        <dbReference type="EMBL" id="KAK3313999.1"/>
    </source>
</evidence>
<reference evidence="2" key="1">
    <citation type="journal article" date="2023" name="Mol. Phylogenet. Evol.">
        <title>Genome-scale phylogeny and comparative genomics of the fungal order Sordariales.</title>
        <authorList>
            <person name="Hensen N."/>
            <person name="Bonometti L."/>
            <person name="Westerberg I."/>
            <person name="Brannstrom I.O."/>
            <person name="Guillou S."/>
            <person name="Cros-Aarteil S."/>
            <person name="Calhoun S."/>
            <person name="Haridas S."/>
            <person name="Kuo A."/>
            <person name="Mondo S."/>
            <person name="Pangilinan J."/>
            <person name="Riley R."/>
            <person name="LaButti K."/>
            <person name="Andreopoulos B."/>
            <person name="Lipzen A."/>
            <person name="Chen C."/>
            <person name="Yan M."/>
            <person name="Daum C."/>
            <person name="Ng V."/>
            <person name="Clum A."/>
            <person name="Steindorff A."/>
            <person name="Ohm R.A."/>
            <person name="Martin F."/>
            <person name="Silar P."/>
            <person name="Natvig D.O."/>
            <person name="Lalanne C."/>
            <person name="Gautier V."/>
            <person name="Ament-Velasquez S.L."/>
            <person name="Kruys A."/>
            <person name="Hutchinson M.I."/>
            <person name="Powell A.J."/>
            <person name="Barry K."/>
            <person name="Miller A.N."/>
            <person name="Grigoriev I.V."/>
            <person name="Debuchy R."/>
            <person name="Gladieux P."/>
            <person name="Hiltunen Thoren M."/>
            <person name="Johannesson H."/>
        </authorList>
    </citation>
    <scope>NUCLEOTIDE SEQUENCE</scope>
    <source>
        <strain evidence="2">CBS 118394</strain>
    </source>
</reference>
<keyword evidence="3" id="KW-1185">Reference proteome</keyword>
<reference evidence="2" key="2">
    <citation type="submission" date="2023-06" db="EMBL/GenBank/DDBJ databases">
        <authorList>
            <consortium name="Lawrence Berkeley National Laboratory"/>
            <person name="Haridas S."/>
            <person name="Hensen N."/>
            <person name="Bonometti L."/>
            <person name="Westerberg I."/>
            <person name="Brannstrom I.O."/>
            <person name="Guillou S."/>
            <person name="Cros-Aarteil S."/>
            <person name="Calhoun S."/>
            <person name="Kuo A."/>
            <person name="Mondo S."/>
            <person name="Pangilinan J."/>
            <person name="Riley R."/>
            <person name="Labutti K."/>
            <person name="Andreopoulos B."/>
            <person name="Lipzen A."/>
            <person name="Chen C."/>
            <person name="Yanf M."/>
            <person name="Daum C."/>
            <person name="Ng V."/>
            <person name="Clum A."/>
            <person name="Steindorff A."/>
            <person name="Ohm R."/>
            <person name="Martin F."/>
            <person name="Silar P."/>
            <person name="Natvig D."/>
            <person name="Lalanne C."/>
            <person name="Gautier V."/>
            <person name="Ament-Velasquez S.L."/>
            <person name="Kruys A."/>
            <person name="Hutchinson M.I."/>
            <person name="Powell A.J."/>
            <person name="Barry K."/>
            <person name="Miller A.N."/>
            <person name="Grigoriev I.V."/>
            <person name="Debuchy R."/>
            <person name="Gladieux P."/>
            <person name="Thoren M.H."/>
            <person name="Johannesson H."/>
        </authorList>
    </citation>
    <scope>NUCLEOTIDE SEQUENCE</scope>
    <source>
        <strain evidence="2">CBS 118394</strain>
    </source>
</reference>
<dbReference type="EMBL" id="JAUEDM010000007">
    <property type="protein sequence ID" value="KAK3313999.1"/>
    <property type="molecule type" value="Genomic_DNA"/>
</dbReference>
<organism evidence="2 3">
    <name type="scientific">Apodospora peruviana</name>
    <dbReference type="NCBI Taxonomy" id="516989"/>
    <lineage>
        <taxon>Eukaryota</taxon>
        <taxon>Fungi</taxon>
        <taxon>Dikarya</taxon>
        <taxon>Ascomycota</taxon>
        <taxon>Pezizomycotina</taxon>
        <taxon>Sordariomycetes</taxon>
        <taxon>Sordariomycetidae</taxon>
        <taxon>Sordariales</taxon>
        <taxon>Lasiosphaeriaceae</taxon>
        <taxon>Apodospora</taxon>
    </lineage>
</organism>
<evidence type="ECO:0000256" key="1">
    <source>
        <dbReference type="SAM" id="MobiDB-lite"/>
    </source>
</evidence>
<dbReference type="AlphaFoldDB" id="A0AAE0M0U7"/>
<name>A0AAE0M0U7_9PEZI</name>